<keyword evidence="2" id="KW-0689">Ribosomal protein</keyword>
<dbReference type="GO" id="GO:0009555">
    <property type="term" value="P:pollen development"/>
    <property type="evidence" value="ECO:0007669"/>
    <property type="project" value="InterPro"/>
</dbReference>
<dbReference type="Gene3D" id="3.30.1440.10">
    <property type="match status" value="1"/>
</dbReference>
<name>A0A5D2JT48_GOSTO</name>
<evidence type="ECO:0000256" key="3">
    <source>
        <dbReference type="ARBA" id="ARBA00023274"/>
    </source>
</evidence>
<sequence>MGLWVMVYGLWFKEHPLGVSLRHNRLNHHRSPTFATLISSSSQPPSSRAVTPPPPTSVLEQLSGQTPIFSKARYTVRSFGIRRNENIACCVTVRGEKAMQLLESGLKKEILKNIFVEVKNKFETALGIFRKEKITIDPDDPAAVSHYANVMKTVREKKKMSSLEKERQDFLSTIEALKEADLVCCLQHLQLRFETEDTARRLLSNVIFVETRGLLFRYYS</sequence>
<evidence type="ECO:0000256" key="1">
    <source>
        <dbReference type="ARBA" id="ARBA00008553"/>
    </source>
</evidence>
<feature type="region of interest" description="Disordered" evidence="4">
    <location>
        <begin position="36"/>
        <end position="55"/>
    </location>
</feature>
<dbReference type="Proteomes" id="UP000322667">
    <property type="component" value="Chromosome D08"/>
</dbReference>
<dbReference type="Pfam" id="PF15704">
    <property type="entry name" value="Mt_ATP_synt"/>
    <property type="match status" value="1"/>
</dbReference>
<evidence type="ECO:0000313" key="5">
    <source>
        <dbReference type="EMBL" id="TYH57951.1"/>
    </source>
</evidence>
<dbReference type="SUPFAM" id="SSF55282">
    <property type="entry name" value="RL5-like"/>
    <property type="match status" value="1"/>
</dbReference>
<dbReference type="InterPro" id="IPR020929">
    <property type="entry name" value="Ribosomal_uL5_CS"/>
</dbReference>
<dbReference type="GO" id="GO:1990904">
    <property type="term" value="C:ribonucleoprotein complex"/>
    <property type="evidence" value="ECO:0007669"/>
    <property type="project" value="UniProtKB-KW"/>
</dbReference>
<dbReference type="PANTHER" id="PTHR11994">
    <property type="entry name" value="60S RIBOSOMAL PROTEIN L11-RELATED"/>
    <property type="match status" value="1"/>
</dbReference>
<dbReference type="GO" id="GO:0005840">
    <property type="term" value="C:ribosome"/>
    <property type="evidence" value="ECO:0007669"/>
    <property type="project" value="UniProtKB-KW"/>
</dbReference>
<evidence type="ECO:0000256" key="2">
    <source>
        <dbReference type="ARBA" id="ARBA00022980"/>
    </source>
</evidence>
<feature type="compositionally biased region" description="Low complexity" evidence="4">
    <location>
        <begin position="39"/>
        <end position="50"/>
    </location>
</feature>
<evidence type="ECO:0000256" key="4">
    <source>
        <dbReference type="SAM" id="MobiDB-lite"/>
    </source>
</evidence>
<gene>
    <name evidence="5" type="ORF">ES332_D08G122800v1</name>
</gene>
<dbReference type="AlphaFoldDB" id="A0A5D2JT48"/>
<evidence type="ECO:0000313" key="6">
    <source>
        <dbReference type="Proteomes" id="UP000322667"/>
    </source>
</evidence>
<dbReference type="PROSITE" id="PS00358">
    <property type="entry name" value="RIBOSOMAL_L5"/>
    <property type="match status" value="1"/>
</dbReference>
<keyword evidence="3" id="KW-0687">Ribonucleoprotein</keyword>
<keyword evidence="6" id="KW-1185">Reference proteome</keyword>
<dbReference type="InterPro" id="IPR022803">
    <property type="entry name" value="Ribosomal_uL5_dom_sf"/>
</dbReference>
<dbReference type="EMBL" id="CM017630">
    <property type="protein sequence ID" value="TYH57951.1"/>
    <property type="molecule type" value="Genomic_DNA"/>
</dbReference>
<organism evidence="5 6">
    <name type="scientific">Gossypium tomentosum</name>
    <name type="common">Hawaiian cotton</name>
    <name type="synonym">Gossypium sandvicense</name>
    <dbReference type="NCBI Taxonomy" id="34277"/>
    <lineage>
        <taxon>Eukaryota</taxon>
        <taxon>Viridiplantae</taxon>
        <taxon>Streptophyta</taxon>
        <taxon>Embryophyta</taxon>
        <taxon>Tracheophyta</taxon>
        <taxon>Spermatophyta</taxon>
        <taxon>Magnoliopsida</taxon>
        <taxon>eudicotyledons</taxon>
        <taxon>Gunneridae</taxon>
        <taxon>Pentapetalae</taxon>
        <taxon>rosids</taxon>
        <taxon>malvids</taxon>
        <taxon>Malvales</taxon>
        <taxon>Malvaceae</taxon>
        <taxon>Malvoideae</taxon>
        <taxon>Gossypium</taxon>
    </lineage>
</organism>
<dbReference type="InterPro" id="IPR031432">
    <property type="entry name" value="MGP1"/>
</dbReference>
<comment type="similarity">
    <text evidence="1">Belongs to the universal ribosomal protein uL5 family.</text>
</comment>
<protein>
    <submittedName>
        <fullName evidence="5">Uncharacterized protein</fullName>
    </submittedName>
</protein>
<proteinExistence type="inferred from homology"/>
<dbReference type="GO" id="GO:0006412">
    <property type="term" value="P:translation"/>
    <property type="evidence" value="ECO:0007669"/>
    <property type="project" value="InterPro"/>
</dbReference>
<accession>A0A5D2JT48</accession>
<dbReference type="GO" id="GO:0003735">
    <property type="term" value="F:structural constituent of ribosome"/>
    <property type="evidence" value="ECO:0007669"/>
    <property type="project" value="InterPro"/>
</dbReference>
<reference evidence="5 6" key="1">
    <citation type="submission" date="2019-07" db="EMBL/GenBank/DDBJ databases">
        <title>WGS assembly of Gossypium tomentosum.</title>
        <authorList>
            <person name="Chen Z.J."/>
            <person name="Sreedasyam A."/>
            <person name="Ando A."/>
            <person name="Song Q."/>
            <person name="De L."/>
            <person name="Hulse-Kemp A."/>
            <person name="Ding M."/>
            <person name="Ye W."/>
            <person name="Kirkbride R."/>
            <person name="Jenkins J."/>
            <person name="Plott C."/>
            <person name="Lovell J."/>
            <person name="Lin Y.-M."/>
            <person name="Vaughn R."/>
            <person name="Liu B."/>
            <person name="Li W."/>
            <person name="Simpson S."/>
            <person name="Scheffler B."/>
            <person name="Saski C."/>
            <person name="Grover C."/>
            <person name="Hu G."/>
            <person name="Conover J."/>
            <person name="Carlson J."/>
            <person name="Shu S."/>
            <person name="Boston L."/>
            <person name="Williams M."/>
            <person name="Peterson D."/>
            <person name="Mcgee K."/>
            <person name="Jones D."/>
            <person name="Wendel J."/>
            <person name="Stelly D."/>
            <person name="Grimwood J."/>
            <person name="Schmutz J."/>
        </authorList>
    </citation>
    <scope>NUCLEOTIDE SEQUENCE [LARGE SCALE GENOMIC DNA]</scope>
    <source>
        <strain evidence="5">7179.01</strain>
    </source>
</reference>
<dbReference type="InterPro" id="IPR002132">
    <property type="entry name" value="Ribosomal_uL5"/>
</dbReference>